<name>A0A9P7B9Y5_MAUEX</name>
<dbReference type="EMBL" id="PUHR01000055">
    <property type="protein sequence ID" value="KAG0668889.1"/>
    <property type="molecule type" value="Genomic_DNA"/>
</dbReference>
<evidence type="ECO:0000313" key="1">
    <source>
        <dbReference type="EMBL" id="KAG0668889.1"/>
    </source>
</evidence>
<reference evidence="1 2" key="1">
    <citation type="submission" date="2020-11" db="EMBL/GenBank/DDBJ databases">
        <title>Kefir isolates.</title>
        <authorList>
            <person name="Marcisauskas S."/>
            <person name="Kim Y."/>
            <person name="Blasche S."/>
        </authorList>
    </citation>
    <scope>NUCLEOTIDE SEQUENCE [LARGE SCALE GENOMIC DNA]</scope>
    <source>
        <strain evidence="1 2">OG2</strain>
    </source>
</reference>
<gene>
    <name evidence="1" type="ORF">C6P45_004306</name>
</gene>
<proteinExistence type="predicted"/>
<dbReference type="Proteomes" id="UP000750334">
    <property type="component" value="Unassembled WGS sequence"/>
</dbReference>
<dbReference type="OrthoDB" id="4061472at2759"/>
<protein>
    <submittedName>
        <fullName evidence="1">Uncharacterized protein</fullName>
    </submittedName>
</protein>
<evidence type="ECO:0000313" key="2">
    <source>
        <dbReference type="Proteomes" id="UP000750334"/>
    </source>
</evidence>
<sequence length="514" mass="59913">MFKLLTKSTNLSFRNDTNITKKESISSDSKKSQKPYFTKIKLRKLKDNSTIKFKPNSNNDDSILEIPNFYYDAANFRDNPEIDQIKFTKKNKGGYSINLYIPIESKKIYMADLNFINKPSQYCSSNDIRIDLCNEHDGEETVSLPTSLKGFIIIDVFETISEPIVINSINIFFKCFVTELIMQGNPELGSARYSSSISFNMFDNKTYLKMLPIQSLQINLLENISSPIVLQKTGKMKLPFTFIIHPNIFPSQLNTMWGKTFFRIEAQLMKTSPCRNYSEMTLLSQNIQFHRILSNEYDMGLLKDTIFHRGTFKMPRFDYQICLDSRIIEINSHFNMSIELLLFQKKFPFDNITIFLVQTIAIPHSGIEYNKYDTISNKKPECFIFKNEKRLYSGQVKCDTNMKGKKKTNTIKRIYKDIGTFNIGEIGTIPINDIKISDYNEYLKTNSFIHPFYCERSTKFSNIARIKISHNLSVRFEFRKIGSTQTYRIFHKIPICLINGKILENMHVPVYTDK</sequence>
<comment type="caution">
    <text evidence="1">The sequence shown here is derived from an EMBL/GenBank/DDBJ whole genome shotgun (WGS) entry which is preliminary data.</text>
</comment>
<organism evidence="1 2">
    <name type="scientific">Maudiozyma exigua</name>
    <name type="common">Yeast</name>
    <name type="synonym">Kazachstania exigua</name>
    <dbReference type="NCBI Taxonomy" id="34358"/>
    <lineage>
        <taxon>Eukaryota</taxon>
        <taxon>Fungi</taxon>
        <taxon>Dikarya</taxon>
        <taxon>Ascomycota</taxon>
        <taxon>Saccharomycotina</taxon>
        <taxon>Saccharomycetes</taxon>
        <taxon>Saccharomycetales</taxon>
        <taxon>Saccharomycetaceae</taxon>
        <taxon>Maudiozyma</taxon>
    </lineage>
</organism>
<dbReference type="AlphaFoldDB" id="A0A9P7B9Y5"/>
<accession>A0A9P7B9Y5</accession>
<keyword evidence="2" id="KW-1185">Reference proteome</keyword>